<dbReference type="InterPro" id="IPR043519">
    <property type="entry name" value="NT_sf"/>
</dbReference>
<proteinExistence type="predicted"/>
<organism evidence="3 4">
    <name type="scientific">Thalassospira profundimaris</name>
    <dbReference type="NCBI Taxonomy" id="502049"/>
    <lineage>
        <taxon>Bacteria</taxon>
        <taxon>Pseudomonadati</taxon>
        <taxon>Pseudomonadota</taxon>
        <taxon>Alphaproteobacteria</taxon>
        <taxon>Rhodospirillales</taxon>
        <taxon>Thalassospiraceae</taxon>
        <taxon>Thalassospira</taxon>
    </lineage>
</organism>
<dbReference type="SUPFAM" id="SSF81301">
    <property type="entry name" value="Nucleotidyltransferase"/>
    <property type="match status" value="1"/>
</dbReference>
<dbReference type="InterPro" id="IPR040511">
    <property type="entry name" value="AGS_C"/>
</dbReference>
<evidence type="ECO:0000259" key="2">
    <source>
        <dbReference type="Pfam" id="PF18134"/>
    </source>
</evidence>
<protein>
    <recommendedName>
        <fullName evidence="2">Adenylyl/Guanylyl and SMODS C-terminal sensor domain-containing protein</fullName>
    </recommendedName>
</protein>
<dbReference type="GO" id="GO:0051607">
    <property type="term" value="P:defense response to virus"/>
    <property type="evidence" value="ECO:0007669"/>
    <property type="project" value="UniProtKB-KW"/>
</dbReference>
<comment type="caution">
    <text evidence="3">The sequence shown here is derived from an EMBL/GenBank/DDBJ whole genome shotgun (WGS) entry which is preliminary data.</text>
</comment>
<dbReference type="InterPro" id="IPR006116">
    <property type="entry name" value="NT_2-5OAS_ClassI-CCAase"/>
</dbReference>
<dbReference type="Pfam" id="PF18134">
    <property type="entry name" value="AGS_C"/>
    <property type="match status" value="1"/>
</dbReference>
<dbReference type="Proteomes" id="UP000252517">
    <property type="component" value="Unassembled WGS sequence"/>
</dbReference>
<dbReference type="AlphaFoldDB" id="A0A367WGQ4"/>
<dbReference type="EMBL" id="JPWH01000039">
    <property type="protein sequence ID" value="RCK40577.1"/>
    <property type="molecule type" value="Genomic_DNA"/>
</dbReference>
<feature type="domain" description="Adenylyl/Guanylyl and SMODS C-terminal sensor" evidence="2">
    <location>
        <begin position="376"/>
        <end position="477"/>
    </location>
</feature>
<reference evidence="3 4" key="1">
    <citation type="submission" date="2014-07" db="EMBL/GenBank/DDBJ databases">
        <title>Draft genome sequence of Thalassospira profundimaris S25-3-2.</title>
        <authorList>
            <person name="Lai Q."/>
            <person name="Shao Z."/>
        </authorList>
    </citation>
    <scope>NUCLEOTIDE SEQUENCE [LARGE SCALE GENOMIC DNA]</scope>
    <source>
        <strain evidence="3 4">S25-3-2</strain>
    </source>
</reference>
<evidence type="ECO:0000313" key="4">
    <source>
        <dbReference type="Proteomes" id="UP000252517"/>
    </source>
</evidence>
<dbReference type="OrthoDB" id="1118920at2"/>
<dbReference type="GO" id="GO:0016779">
    <property type="term" value="F:nucleotidyltransferase activity"/>
    <property type="evidence" value="ECO:0007669"/>
    <property type="project" value="InterPro"/>
</dbReference>
<gene>
    <name evidence="3" type="ORF">TH25_24385</name>
</gene>
<accession>A0A367WGQ4</accession>
<evidence type="ECO:0000313" key="3">
    <source>
        <dbReference type="EMBL" id="RCK40577.1"/>
    </source>
</evidence>
<dbReference type="Pfam" id="PF18144">
    <property type="entry name" value="SMODS"/>
    <property type="match status" value="1"/>
</dbReference>
<evidence type="ECO:0000256" key="1">
    <source>
        <dbReference type="ARBA" id="ARBA00023118"/>
    </source>
</evidence>
<keyword evidence="1" id="KW-0051">Antiviral defense</keyword>
<dbReference type="RefSeq" id="WP_114090689.1">
    <property type="nucleotide sequence ID" value="NZ_JPWH01000039.1"/>
</dbReference>
<name>A0A367WGQ4_9PROT</name>
<dbReference type="CDD" id="cd05400">
    <property type="entry name" value="NT_2-5OAS_ClassI-CCAase"/>
    <property type="match status" value="1"/>
</dbReference>
<sequence length="478" mass="54824">MKLTARFDDFLRDTVNLNQARIDLLSQRVDTIKRFLRDSDYEPKIIRFAAQGSWAHKTIIKPPTGNKEFDADLVVYLEPVDDWDAAKYVNELRRVFRASATYKDKTSRKSRCVTVDYAGDFHLDVVPIVVREHWLGSDTYEVCNRAENCFEASDGDGFKEWWSEQNKAVGGNYLIKTARLLKYLRDTKSTFSAKSVLLTTLIGERVGVFDGVIFDTYPDLPTTLKVIVGRLDDWLQENPDLPAVENPALPGESFTRKWTQEQYDNFRNKISQYREWVDDAYGEEDRDESIKKWRRLFGESFAKGEVKEAASRRLRVFADAIQQGKDLVSLVEARGRQILTQMPANLPQVVSVPYRNAANQVPVRIVAYERAEEDGADLRPLTSGDMIHPNSGIYFRAVQQASGLPFSKDFKVEWQVVNTDEEAANSDCLRGGFYPSKDMNSRYEPTKFRGVHWVQAFLINKRTRLVCGVSDRFFVVIA</sequence>